<accession>A0A9D3SWQ4</accession>
<evidence type="ECO:0000313" key="4">
    <source>
        <dbReference type="Proteomes" id="UP001046870"/>
    </source>
</evidence>
<evidence type="ECO:0000259" key="2">
    <source>
        <dbReference type="Pfam" id="PF16064"/>
    </source>
</evidence>
<dbReference type="EMBL" id="JAFDVH010000020">
    <property type="protein sequence ID" value="KAG7459048.1"/>
    <property type="molecule type" value="Genomic_DNA"/>
</dbReference>
<feature type="region of interest" description="Disordered" evidence="1">
    <location>
        <begin position="88"/>
        <end position="173"/>
    </location>
</feature>
<dbReference type="PANTHER" id="PTHR34153">
    <property type="entry name" value="SI:CH211-262H13.3-RELATED-RELATED"/>
    <property type="match status" value="1"/>
</dbReference>
<dbReference type="Pfam" id="PF16064">
    <property type="entry name" value="DUF4806"/>
    <property type="match status" value="1"/>
</dbReference>
<proteinExistence type="predicted"/>
<feature type="compositionally biased region" description="Pro residues" evidence="1">
    <location>
        <begin position="142"/>
        <end position="160"/>
    </location>
</feature>
<keyword evidence="4" id="KW-1185">Reference proteome</keyword>
<reference evidence="3" key="1">
    <citation type="submission" date="2021-01" db="EMBL/GenBank/DDBJ databases">
        <authorList>
            <person name="Zahm M."/>
            <person name="Roques C."/>
            <person name="Cabau C."/>
            <person name="Klopp C."/>
            <person name="Donnadieu C."/>
            <person name="Jouanno E."/>
            <person name="Lampietro C."/>
            <person name="Louis A."/>
            <person name="Herpin A."/>
            <person name="Echchiki A."/>
            <person name="Berthelot C."/>
            <person name="Parey E."/>
            <person name="Roest-Crollius H."/>
            <person name="Braasch I."/>
            <person name="Postlethwait J."/>
            <person name="Bobe J."/>
            <person name="Montfort J."/>
            <person name="Bouchez O."/>
            <person name="Begum T."/>
            <person name="Mejri S."/>
            <person name="Adams A."/>
            <person name="Chen W.-J."/>
            <person name="Guiguen Y."/>
        </authorList>
    </citation>
    <scope>NUCLEOTIDE SEQUENCE</scope>
    <source>
        <strain evidence="3">YG-15Mar2019-1</strain>
        <tissue evidence="3">Brain</tissue>
    </source>
</reference>
<dbReference type="InterPro" id="IPR032071">
    <property type="entry name" value="DUF4806"/>
</dbReference>
<dbReference type="OrthoDB" id="8939517at2759"/>
<evidence type="ECO:0000256" key="1">
    <source>
        <dbReference type="SAM" id="MobiDB-lite"/>
    </source>
</evidence>
<sequence length="365" mass="40795">MAAGDRVINNQEVYSVVEFLQTQEVELVPTLWVSGGHCCWPSSPRGMALHQAIKNGTEPDHNWDRWEVCTMFTTESYEEGCRKAKEAKMTSDLHSEAEACGQRPIRRKKKSVRLGPLGGLEGVDSEEDRPSPPSKKLSPAPIIQPPSTVPVTQPPNPPPTYTELTTTNSGPLAPTSFSEMLHTWKPGNEVPPELQTNINQGDTRSLLKEVLTKLDMVLDQQTTILRLLQHREAQGSVVEHIEGLPLQDLSQLLSLEQRLQNPDYKEKMVNYLGVTGGADLRDITWRVLKKTISNALARKLNWRGIDGKTSLASLQLREVIIVRRNPLAGVAAEAEVEGIMKRWLQLAADREGRRKRRLLAKENTS</sequence>
<dbReference type="Proteomes" id="UP001046870">
    <property type="component" value="Chromosome 20"/>
</dbReference>
<feature type="compositionally biased region" description="Basic and acidic residues" evidence="1">
    <location>
        <begin position="88"/>
        <end position="97"/>
    </location>
</feature>
<dbReference type="AlphaFoldDB" id="A0A9D3SWQ4"/>
<evidence type="ECO:0000313" key="3">
    <source>
        <dbReference type="EMBL" id="KAG7459048.1"/>
    </source>
</evidence>
<name>A0A9D3SWQ4_MEGAT</name>
<dbReference type="PANTHER" id="PTHR34153:SF2">
    <property type="entry name" value="SI:CH211-262H13.3-RELATED"/>
    <property type="match status" value="1"/>
</dbReference>
<comment type="caution">
    <text evidence="3">The sequence shown here is derived from an EMBL/GenBank/DDBJ whole genome shotgun (WGS) entry which is preliminary data.</text>
</comment>
<protein>
    <recommendedName>
        <fullName evidence="2">DUF4806 domain-containing protein</fullName>
    </recommendedName>
</protein>
<gene>
    <name evidence="3" type="ORF">MATL_G00227070</name>
</gene>
<feature type="domain" description="DUF4806" evidence="2">
    <location>
        <begin position="245"/>
        <end position="311"/>
    </location>
</feature>
<organism evidence="3 4">
    <name type="scientific">Megalops atlanticus</name>
    <name type="common">Tarpon</name>
    <name type="synonym">Clupea gigantea</name>
    <dbReference type="NCBI Taxonomy" id="7932"/>
    <lineage>
        <taxon>Eukaryota</taxon>
        <taxon>Metazoa</taxon>
        <taxon>Chordata</taxon>
        <taxon>Craniata</taxon>
        <taxon>Vertebrata</taxon>
        <taxon>Euteleostomi</taxon>
        <taxon>Actinopterygii</taxon>
        <taxon>Neopterygii</taxon>
        <taxon>Teleostei</taxon>
        <taxon>Elopiformes</taxon>
        <taxon>Megalopidae</taxon>
        <taxon>Megalops</taxon>
    </lineage>
</organism>